<proteinExistence type="predicted"/>
<dbReference type="Gene3D" id="6.10.140.2220">
    <property type="match status" value="1"/>
</dbReference>
<dbReference type="PROSITE" id="PS50865">
    <property type="entry name" value="ZF_MYND_2"/>
    <property type="match status" value="1"/>
</dbReference>
<gene>
    <name evidence="6" type="ORF">JAAARDRAFT_57752</name>
</gene>
<dbReference type="EMBL" id="KL197718">
    <property type="protein sequence ID" value="KDQ57939.1"/>
    <property type="molecule type" value="Genomic_DNA"/>
</dbReference>
<keyword evidence="7" id="KW-1185">Reference proteome</keyword>
<evidence type="ECO:0000313" key="6">
    <source>
        <dbReference type="EMBL" id="KDQ57939.1"/>
    </source>
</evidence>
<feature type="domain" description="MYND-type" evidence="5">
    <location>
        <begin position="9"/>
        <end position="47"/>
    </location>
</feature>
<evidence type="ECO:0000313" key="7">
    <source>
        <dbReference type="Proteomes" id="UP000027265"/>
    </source>
</evidence>
<keyword evidence="3" id="KW-0862">Zinc</keyword>
<evidence type="ECO:0000256" key="4">
    <source>
        <dbReference type="PROSITE-ProRule" id="PRU00134"/>
    </source>
</evidence>
<dbReference type="SUPFAM" id="SSF144232">
    <property type="entry name" value="HIT/MYND zinc finger-like"/>
    <property type="match status" value="1"/>
</dbReference>
<organism evidence="6 7">
    <name type="scientific">Jaapia argillacea MUCL 33604</name>
    <dbReference type="NCBI Taxonomy" id="933084"/>
    <lineage>
        <taxon>Eukaryota</taxon>
        <taxon>Fungi</taxon>
        <taxon>Dikarya</taxon>
        <taxon>Basidiomycota</taxon>
        <taxon>Agaricomycotina</taxon>
        <taxon>Agaricomycetes</taxon>
        <taxon>Agaricomycetidae</taxon>
        <taxon>Jaapiales</taxon>
        <taxon>Jaapiaceae</taxon>
        <taxon>Jaapia</taxon>
    </lineage>
</organism>
<dbReference type="Pfam" id="PF01753">
    <property type="entry name" value="zf-MYND"/>
    <property type="match status" value="1"/>
</dbReference>
<reference evidence="7" key="1">
    <citation type="journal article" date="2014" name="Proc. Natl. Acad. Sci. U.S.A.">
        <title>Extensive sampling of basidiomycete genomes demonstrates inadequacy of the white-rot/brown-rot paradigm for wood decay fungi.</title>
        <authorList>
            <person name="Riley R."/>
            <person name="Salamov A.A."/>
            <person name="Brown D.W."/>
            <person name="Nagy L.G."/>
            <person name="Floudas D."/>
            <person name="Held B.W."/>
            <person name="Levasseur A."/>
            <person name="Lombard V."/>
            <person name="Morin E."/>
            <person name="Otillar R."/>
            <person name="Lindquist E.A."/>
            <person name="Sun H."/>
            <person name="LaButti K.M."/>
            <person name="Schmutz J."/>
            <person name="Jabbour D."/>
            <person name="Luo H."/>
            <person name="Baker S.E."/>
            <person name="Pisabarro A.G."/>
            <person name="Walton J.D."/>
            <person name="Blanchette R.A."/>
            <person name="Henrissat B."/>
            <person name="Martin F."/>
            <person name="Cullen D."/>
            <person name="Hibbett D.S."/>
            <person name="Grigoriev I.V."/>
        </authorList>
    </citation>
    <scope>NUCLEOTIDE SEQUENCE [LARGE SCALE GENOMIC DNA]</scope>
    <source>
        <strain evidence="7">MUCL 33604</strain>
    </source>
</reference>
<name>A0A067PTA6_9AGAM</name>
<dbReference type="InParanoid" id="A0A067PTA6"/>
<evidence type="ECO:0000259" key="5">
    <source>
        <dbReference type="PROSITE" id="PS50865"/>
    </source>
</evidence>
<accession>A0A067PTA6</accession>
<dbReference type="GO" id="GO:0008270">
    <property type="term" value="F:zinc ion binding"/>
    <property type="evidence" value="ECO:0007669"/>
    <property type="project" value="UniProtKB-KW"/>
</dbReference>
<protein>
    <recommendedName>
        <fullName evidence="5">MYND-type domain-containing protein</fullName>
    </recommendedName>
</protein>
<sequence>MSVSSSVQCMFCCQQPDRLRRCRACRYAYYCNRECQKSHWKYHRHSYSVAVAARTKPQILSDPPPSDGSGTVRPIRSSAVDNLNKWILTHRDALDLALAHALQLYIFPSRALDHILDIEVEYIPAENSGKRHQKQGRFAITSFEVIAGLPAENEFWQQPSVVGLKSQEERIVSQGGIGCPVYQVTCANIGYARFESCWMEESRTKGRVWVRNWQSLVQDMISLDVSSTKVVTNIELFRHWFSSRYGVSRYATVVVDWRKATVVGEVMDSNDPSLCQPITLSFSDLLLYQYLISI</sequence>
<dbReference type="Proteomes" id="UP000027265">
    <property type="component" value="Unassembled WGS sequence"/>
</dbReference>
<dbReference type="InterPro" id="IPR002893">
    <property type="entry name" value="Znf_MYND"/>
</dbReference>
<dbReference type="STRING" id="933084.A0A067PTA6"/>
<dbReference type="AlphaFoldDB" id="A0A067PTA6"/>
<keyword evidence="1" id="KW-0479">Metal-binding</keyword>
<evidence type="ECO:0000256" key="3">
    <source>
        <dbReference type="ARBA" id="ARBA00022833"/>
    </source>
</evidence>
<evidence type="ECO:0000256" key="1">
    <source>
        <dbReference type="ARBA" id="ARBA00022723"/>
    </source>
</evidence>
<evidence type="ECO:0000256" key="2">
    <source>
        <dbReference type="ARBA" id="ARBA00022771"/>
    </source>
</evidence>
<keyword evidence="2 4" id="KW-0863">Zinc-finger</keyword>
<dbReference type="HOGENOM" id="CLU_089374_0_0_1"/>